<evidence type="ECO:0000256" key="2">
    <source>
        <dbReference type="ARBA" id="ARBA00022553"/>
    </source>
</evidence>
<dbReference type="InterPro" id="IPR016039">
    <property type="entry name" value="Thiolase-like"/>
</dbReference>
<dbReference type="InterPro" id="IPR014031">
    <property type="entry name" value="Ketoacyl_synth_C"/>
</dbReference>
<evidence type="ECO:0000256" key="3">
    <source>
        <dbReference type="ARBA" id="ARBA00022679"/>
    </source>
</evidence>
<dbReference type="SMART" id="SM00823">
    <property type="entry name" value="PKS_PP"/>
    <property type="match status" value="1"/>
</dbReference>
<dbReference type="Pfam" id="PF00550">
    <property type="entry name" value="PP-binding"/>
    <property type="match status" value="1"/>
</dbReference>
<dbReference type="Pfam" id="PF00109">
    <property type="entry name" value="ketoacyl-synt"/>
    <property type="match status" value="2"/>
</dbReference>
<evidence type="ECO:0000259" key="6">
    <source>
        <dbReference type="PROSITE" id="PS50075"/>
    </source>
</evidence>
<dbReference type="GO" id="GO:0006633">
    <property type="term" value="P:fatty acid biosynthetic process"/>
    <property type="evidence" value="ECO:0007669"/>
    <property type="project" value="TreeGrafter"/>
</dbReference>
<keyword evidence="1" id="KW-0596">Phosphopantetheine</keyword>
<dbReference type="Pfam" id="PF02801">
    <property type="entry name" value="Ketoacyl-synt_C"/>
    <property type="match status" value="1"/>
</dbReference>
<dbReference type="InterPro" id="IPR014030">
    <property type="entry name" value="Ketoacyl_synth_N"/>
</dbReference>
<evidence type="ECO:0000256" key="5">
    <source>
        <dbReference type="SAM" id="MobiDB-lite"/>
    </source>
</evidence>
<protein>
    <submittedName>
        <fullName evidence="8">Beta-ketoacyl synthase N-terminal-like domain-containing protein</fullName>
    </submittedName>
</protein>
<dbReference type="EMBL" id="CP127294">
    <property type="protein sequence ID" value="WIX84131.1"/>
    <property type="molecule type" value="Genomic_DNA"/>
</dbReference>
<dbReference type="InterPro" id="IPR020841">
    <property type="entry name" value="PKS_Beta-ketoAc_synthase_dom"/>
</dbReference>
<dbReference type="KEGG" id="acab:QRX50_37435"/>
<dbReference type="SUPFAM" id="SSF52151">
    <property type="entry name" value="FabD/lysophospholipase-like"/>
    <property type="match status" value="1"/>
</dbReference>
<dbReference type="InterPro" id="IPR014043">
    <property type="entry name" value="Acyl_transferase_dom"/>
</dbReference>
<dbReference type="InterPro" id="IPR001227">
    <property type="entry name" value="Ac_transferase_dom_sf"/>
</dbReference>
<dbReference type="PROSITE" id="PS00012">
    <property type="entry name" value="PHOSPHOPANTETHEINE"/>
    <property type="match status" value="1"/>
</dbReference>
<dbReference type="Gene3D" id="3.40.47.10">
    <property type="match status" value="2"/>
</dbReference>
<feature type="domain" description="Carrier" evidence="6">
    <location>
        <begin position="890"/>
        <end position="968"/>
    </location>
</feature>
<dbReference type="PROSITE" id="PS50075">
    <property type="entry name" value="CARRIER"/>
    <property type="match status" value="1"/>
</dbReference>
<dbReference type="PROSITE" id="PS52004">
    <property type="entry name" value="KS3_2"/>
    <property type="match status" value="2"/>
</dbReference>
<dbReference type="AlphaFoldDB" id="A0A9Y2MZ22"/>
<dbReference type="InterPro" id="IPR006162">
    <property type="entry name" value="Ppantetheine_attach_site"/>
</dbReference>
<feature type="region of interest" description="Disordered" evidence="5">
    <location>
        <begin position="1090"/>
        <end position="1123"/>
    </location>
</feature>
<keyword evidence="2" id="KW-0597">Phosphoprotein</keyword>
<dbReference type="FunFam" id="3.40.366.10:FF:000002">
    <property type="entry name" value="Probable polyketide synthase 2"/>
    <property type="match status" value="1"/>
</dbReference>
<dbReference type="InterPro" id="IPR032821">
    <property type="entry name" value="PKS_assoc"/>
</dbReference>
<dbReference type="Gene3D" id="3.40.366.10">
    <property type="entry name" value="Malonyl-Coenzyme A Acyl Carrier Protein, domain 2"/>
    <property type="match status" value="1"/>
</dbReference>
<dbReference type="GO" id="GO:0004312">
    <property type="term" value="F:fatty acid synthase activity"/>
    <property type="evidence" value="ECO:0007669"/>
    <property type="project" value="TreeGrafter"/>
</dbReference>
<dbReference type="InterPro" id="IPR036736">
    <property type="entry name" value="ACP-like_sf"/>
</dbReference>
<evidence type="ECO:0000313" key="8">
    <source>
        <dbReference type="EMBL" id="WIX84131.1"/>
    </source>
</evidence>
<evidence type="ECO:0000259" key="7">
    <source>
        <dbReference type="PROSITE" id="PS52004"/>
    </source>
</evidence>
<evidence type="ECO:0000313" key="9">
    <source>
        <dbReference type="Proteomes" id="UP001236014"/>
    </source>
</evidence>
<evidence type="ECO:0000256" key="1">
    <source>
        <dbReference type="ARBA" id="ARBA00022450"/>
    </source>
</evidence>
<dbReference type="Pfam" id="PF16197">
    <property type="entry name" value="KAsynt_C_assoc"/>
    <property type="match status" value="1"/>
</dbReference>
<dbReference type="InterPro" id="IPR009081">
    <property type="entry name" value="PP-bd_ACP"/>
</dbReference>
<name>A0A9Y2MZ22_9PSEU</name>
<dbReference type="PANTHER" id="PTHR43775:SF37">
    <property type="entry name" value="SI:DKEY-61P9.11"/>
    <property type="match status" value="1"/>
</dbReference>
<dbReference type="SUPFAM" id="SSF55048">
    <property type="entry name" value="Probable ACP-binding domain of malonyl-CoA ACP transacylase"/>
    <property type="match status" value="1"/>
</dbReference>
<dbReference type="SMART" id="SM00827">
    <property type="entry name" value="PKS_AT"/>
    <property type="match status" value="1"/>
</dbReference>
<dbReference type="Gene3D" id="1.10.1200.10">
    <property type="entry name" value="ACP-like"/>
    <property type="match status" value="1"/>
</dbReference>
<keyword evidence="9" id="KW-1185">Reference proteome</keyword>
<dbReference type="SUPFAM" id="SSF47336">
    <property type="entry name" value="ACP-like"/>
    <property type="match status" value="1"/>
</dbReference>
<keyword evidence="3" id="KW-0808">Transferase</keyword>
<dbReference type="Gene3D" id="3.30.70.3290">
    <property type="match status" value="1"/>
</dbReference>
<dbReference type="InterPro" id="IPR020806">
    <property type="entry name" value="PKS_PP-bd"/>
</dbReference>
<dbReference type="InterPro" id="IPR016035">
    <property type="entry name" value="Acyl_Trfase/lysoPLipase"/>
</dbReference>
<feature type="domain" description="Ketosynthase family 3 (KS3)" evidence="7">
    <location>
        <begin position="986"/>
        <end position="1123"/>
    </location>
</feature>
<reference evidence="8 9" key="1">
    <citation type="submission" date="2023-06" db="EMBL/GenBank/DDBJ databases">
        <authorList>
            <person name="Oyuntsetseg B."/>
            <person name="Kim S.B."/>
        </authorList>
    </citation>
    <scope>NUCLEOTIDE SEQUENCE [LARGE SCALE GENOMIC DNA]</scope>
    <source>
        <strain evidence="8 9">2-15</strain>
    </source>
</reference>
<dbReference type="CDD" id="cd00833">
    <property type="entry name" value="PKS"/>
    <property type="match status" value="1"/>
</dbReference>
<dbReference type="InterPro" id="IPR016036">
    <property type="entry name" value="Malonyl_transacylase_ACP-bd"/>
</dbReference>
<gene>
    <name evidence="8" type="ORF">QRX50_37435</name>
</gene>
<proteinExistence type="predicted"/>
<dbReference type="InterPro" id="IPR050091">
    <property type="entry name" value="PKS_NRPS_Biosynth_Enz"/>
</dbReference>
<feature type="compositionally biased region" description="Low complexity" evidence="5">
    <location>
        <begin position="1093"/>
        <end position="1102"/>
    </location>
</feature>
<dbReference type="PANTHER" id="PTHR43775">
    <property type="entry name" value="FATTY ACID SYNTHASE"/>
    <property type="match status" value="1"/>
</dbReference>
<sequence length="1123" mass="119227">MSCRLPKASNLREFWQLLRSGGSGITPVPAGRWTDLAEPDTELLRYGGFVDEVDRFDAEFFGISPREAAVMDPQQRMALELGWEALEDAGIVPAHLRERRVGIFAGAMASDYELLSLRQGPAAIGHHSLTGLHNGMIPNRMSYAFGFTGPSLAVDTGQSSSLVAVHLAAESIRSGESELALAGGIQLNLAGDNAVTAARFGGLSPDGRCFTFDARANGYVRGEGGGFVVLKPLSLALEDGDDVYAVVLGSAVNNEGPGESFTRPSSEAQEALLRAAYRRAGVDPRRVRYVELHGTATMVGDPVEARALGAALGEGRTTPLWVGSAKTNVGHLESAAGIVGLLKTALAVRNRRLPASLNFEQPNPEILFDDWNLRVVQSTDAWPEADGALLAGVSSFGVGGTNCHVVLSSPSAGSPSTDHTEAPPSDAVLPLVVSGRSQAAVREQAARLADALSRDPQPALADLAWSSATTRSAFDHRAVVVAGDRAEALSGLRALAAGEPDPAVVTGVAAPSDGVVFVFPGQGSQWLGMGRGLLETSSVFRESMLECQEALAPWVSWSLTEVLTGADGAELDRVDVVQPALWAIMISLARLWRSCGVRPDAVVGHSQGEIAAACVAGALSLSDGARVVALRARALRALAGRGGMLSVGLSRHEVREWLDQYGGQVSLAAVNAVGSVVVAGEPAALERLRTELAGRDIRVRRIEVDYASHSPQVDQVRDEVLEALAPIEPRLAEVPFFSTVDAEWIRGTDLDAGYWYRNLRQTVLFEPAIATLLAEGHRAFVEVSPHPVTTVPIAETVDAAAVPAVVTGTLRRDQDSPHRFLTSLASLWVGGIELGWPEVFAGIGVRGRRVALPTYAFQRERYWLAASTSPVPAPVVTAAGASSPDEPPREPSMAVRDVVARETAAVLGQRNWRQVDDRRTFKDLGFDSIMMVELRDRVNKALGSRLNTTEIFSHPTAAQLSERIEIDLGFRSSEVVPVRPVAAGDDDPIVIVGMGCRFPGGVTSPEGLWDVVAAGRDVISGFPTDRGWDLAALREGGSATQLGGFLYDAPEFDAAFFGISPREALAMDPQQRLLLETSWEALERANITPASLRGRAPGSSSARIRRGISRSGPGPTTSSADTC</sequence>
<dbReference type="SMART" id="SM01294">
    <property type="entry name" value="PKS_PP_betabranch"/>
    <property type="match status" value="1"/>
</dbReference>
<dbReference type="Proteomes" id="UP001236014">
    <property type="component" value="Chromosome"/>
</dbReference>
<accession>A0A9Y2MZ22</accession>
<dbReference type="SMART" id="SM00825">
    <property type="entry name" value="PKS_KS"/>
    <property type="match status" value="1"/>
</dbReference>
<dbReference type="Pfam" id="PF00698">
    <property type="entry name" value="Acyl_transf_1"/>
    <property type="match status" value="1"/>
</dbReference>
<dbReference type="SUPFAM" id="SSF53901">
    <property type="entry name" value="Thiolase-like"/>
    <property type="match status" value="2"/>
</dbReference>
<organism evidence="8 9">
    <name type="scientific">Amycolatopsis carbonis</name>
    <dbReference type="NCBI Taxonomy" id="715471"/>
    <lineage>
        <taxon>Bacteria</taxon>
        <taxon>Bacillati</taxon>
        <taxon>Actinomycetota</taxon>
        <taxon>Actinomycetes</taxon>
        <taxon>Pseudonocardiales</taxon>
        <taxon>Pseudonocardiaceae</taxon>
        <taxon>Amycolatopsis</taxon>
    </lineage>
</organism>
<keyword evidence="4" id="KW-0012">Acyltransferase</keyword>
<evidence type="ECO:0000256" key="4">
    <source>
        <dbReference type="ARBA" id="ARBA00023315"/>
    </source>
</evidence>
<feature type="domain" description="Ketosynthase family 3 (KS3)" evidence="7">
    <location>
        <begin position="1"/>
        <end position="409"/>
    </location>
</feature>
<dbReference type="GO" id="GO:0031177">
    <property type="term" value="F:phosphopantetheine binding"/>
    <property type="evidence" value="ECO:0007669"/>
    <property type="project" value="InterPro"/>
</dbReference>